<dbReference type="Proteomes" id="UP000078237">
    <property type="component" value="Unassembled WGS sequence"/>
</dbReference>
<accession>A0A175W098</accession>
<dbReference type="SUPFAM" id="SSF53474">
    <property type="entry name" value="alpha/beta-Hydrolases"/>
    <property type="match status" value="1"/>
</dbReference>
<comment type="caution">
    <text evidence="1">The sequence shown here is derived from an EMBL/GenBank/DDBJ whole genome shotgun (WGS) entry which is preliminary data.</text>
</comment>
<dbReference type="GO" id="GO:0008474">
    <property type="term" value="F:palmitoyl-(protein) hydrolase activity"/>
    <property type="evidence" value="ECO:0007669"/>
    <property type="project" value="TreeGrafter"/>
</dbReference>
<proteinExistence type="predicted"/>
<name>A0A175W098_9PEZI</name>
<evidence type="ECO:0000313" key="2">
    <source>
        <dbReference type="Proteomes" id="UP000078237"/>
    </source>
</evidence>
<reference evidence="1 2" key="1">
    <citation type="journal article" date="2016" name="Genome Announc.">
        <title>Genome Sequence of Madurella mycetomatis mm55, Isolated from a Human Mycetoma Case in Sudan.</title>
        <authorList>
            <person name="Smit S."/>
            <person name="Derks M.F."/>
            <person name="Bervoets S."/>
            <person name="Fahal A."/>
            <person name="van Leeuwen W."/>
            <person name="van Belkum A."/>
            <person name="van de Sande W.W."/>
        </authorList>
    </citation>
    <scope>NUCLEOTIDE SEQUENCE [LARGE SCALE GENOMIC DNA]</scope>
    <source>
        <strain evidence="2">mm55</strain>
    </source>
</reference>
<dbReference type="STRING" id="100816.A0A175W098"/>
<dbReference type="InterPro" id="IPR029058">
    <property type="entry name" value="AB_hydrolase_fold"/>
</dbReference>
<dbReference type="OrthoDB" id="2418081at2759"/>
<protein>
    <submittedName>
        <fullName evidence="1">Acyl-protein thioesterase 1</fullName>
    </submittedName>
</protein>
<dbReference type="VEuPathDB" id="FungiDB:MMYC01_206105"/>
<dbReference type="Gene3D" id="3.40.50.1820">
    <property type="entry name" value="alpha/beta hydrolase"/>
    <property type="match status" value="1"/>
</dbReference>
<dbReference type="InterPro" id="IPR050565">
    <property type="entry name" value="LYPA1-2/EST-like"/>
</dbReference>
<dbReference type="AlphaFoldDB" id="A0A175W098"/>
<evidence type="ECO:0000313" key="1">
    <source>
        <dbReference type="EMBL" id="KXX77042.1"/>
    </source>
</evidence>
<gene>
    <name evidence="1" type="ORF">MMYC01_206105</name>
</gene>
<dbReference type="GO" id="GO:0005737">
    <property type="term" value="C:cytoplasm"/>
    <property type="evidence" value="ECO:0007669"/>
    <property type="project" value="TreeGrafter"/>
</dbReference>
<sequence>MGAPPLKVGSFGPLHVIEPRSEHTHTAILLHGRGSNGPEFAEELSETASPGQKPLTQRFPGWRWSVAYVQSVMDHEIARLGGATERLVIVGISQGGAIGMWTLLCQRDLGRRLGTFVGVSTWLPFAANIAVHLGRGEGLERESAGILDA</sequence>
<dbReference type="GO" id="GO:0052689">
    <property type="term" value="F:carboxylic ester hydrolase activity"/>
    <property type="evidence" value="ECO:0007669"/>
    <property type="project" value="TreeGrafter"/>
</dbReference>
<keyword evidence="2" id="KW-1185">Reference proteome</keyword>
<dbReference type="PANTHER" id="PTHR10655">
    <property type="entry name" value="LYSOPHOSPHOLIPASE-RELATED"/>
    <property type="match status" value="1"/>
</dbReference>
<dbReference type="EMBL" id="LCTW02000180">
    <property type="protein sequence ID" value="KXX77042.1"/>
    <property type="molecule type" value="Genomic_DNA"/>
</dbReference>
<organism evidence="1 2">
    <name type="scientific">Madurella mycetomatis</name>
    <dbReference type="NCBI Taxonomy" id="100816"/>
    <lineage>
        <taxon>Eukaryota</taxon>
        <taxon>Fungi</taxon>
        <taxon>Dikarya</taxon>
        <taxon>Ascomycota</taxon>
        <taxon>Pezizomycotina</taxon>
        <taxon>Sordariomycetes</taxon>
        <taxon>Sordariomycetidae</taxon>
        <taxon>Sordariales</taxon>
        <taxon>Sordariales incertae sedis</taxon>
        <taxon>Madurella</taxon>
    </lineage>
</organism>
<dbReference type="PANTHER" id="PTHR10655:SF63">
    <property type="entry name" value="PHOSPHOLIPASE_CARBOXYLESTERASE_THIOESTERASE DOMAIN-CONTAINING PROTEIN"/>
    <property type="match status" value="1"/>
</dbReference>